<accession>A0A1R2AKI5</accession>
<dbReference type="AlphaFoldDB" id="A0A1R2AKI5"/>
<evidence type="ECO:0000313" key="1">
    <source>
        <dbReference type="EMBL" id="OMJ65037.1"/>
    </source>
</evidence>
<name>A0A1R2AKI5_9CILI</name>
<keyword evidence="2" id="KW-1185">Reference proteome</keyword>
<dbReference type="Proteomes" id="UP000187209">
    <property type="component" value="Unassembled WGS sequence"/>
</dbReference>
<comment type="caution">
    <text evidence="1">The sequence shown here is derived from an EMBL/GenBank/DDBJ whole genome shotgun (WGS) entry which is preliminary data.</text>
</comment>
<proteinExistence type="predicted"/>
<organism evidence="1 2">
    <name type="scientific">Stentor coeruleus</name>
    <dbReference type="NCBI Taxonomy" id="5963"/>
    <lineage>
        <taxon>Eukaryota</taxon>
        <taxon>Sar</taxon>
        <taxon>Alveolata</taxon>
        <taxon>Ciliophora</taxon>
        <taxon>Postciliodesmatophora</taxon>
        <taxon>Heterotrichea</taxon>
        <taxon>Heterotrichida</taxon>
        <taxon>Stentoridae</taxon>
        <taxon>Stentor</taxon>
    </lineage>
</organism>
<sequence>MHVETNLRTISTSFSSVIRIDLVFELIKKSFNKIRQKLLIVENEQLKRSIQWLYLSLIKTVNIVITRYMNKSKNQKIQSLFTQSYIIP</sequence>
<protein>
    <submittedName>
        <fullName evidence="1">Uncharacterized protein</fullName>
    </submittedName>
</protein>
<dbReference type="EMBL" id="MPUH01002533">
    <property type="protein sequence ID" value="OMJ65037.1"/>
    <property type="molecule type" value="Genomic_DNA"/>
</dbReference>
<evidence type="ECO:0000313" key="2">
    <source>
        <dbReference type="Proteomes" id="UP000187209"/>
    </source>
</evidence>
<reference evidence="1 2" key="1">
    <citation type="submission" date="2016-11" db="EMBL/GenBank/DDBJ databases">
        <title>The macronuclear genome of Stentor coeruleus: a giant cell with tiny introns.</title>
        <authorList>
            <person name="Slabodnick M."/>
            <person name="Ruby J.G."/>
            <person name="Reiff S.B."/>
            <person name="Swart E.C."/>
            <person name="Gosai S."/>
            <person name="Prabakaran S."/>
            <person name="Witkowska E."/>
            <person name="Larue G.E."/>
            <person name="Fisher S."/>
            <person name="Freeman R.M."/>
            <person name="Gunawardena J."/>
            <person name="Chu W."/>
            <person name="Stover N.A."/>
            <person name="Gregory B.D."/>
            <person name="Nowacki M."/>
            <person name="Derisi J."/>
            <person name="Roy S.W."/>
            <person name="Marshall W.F."/>
            <person name="Sood P."/>
        </authorList>
    </citation>
    <scope>NUCLEOTIDE SEQUENCE [LARGE SCALE GENOMIC DNA]</scope>
    <source>
        <strain evidence="1">WM001</strain>
    </source>
</reference>
<gene>
    <name evidence="1" type="ORF">SteCoe_39641</name>
</gene>